<dbReference type="AlphaFoldDB" id="A0A818XRE9"/>
<sequence>MGQDLSYSTYDSKKKTHMTKQSRETTYKSSDNENITNAITGYEYDLGDRLERLERLEREAGMQAQQIELNEYIEFVAQLVDLYKRTAITVELQSQNDWHNDTRQHQEQHKSATGGLTKEQWNCLLYMLLSTDDMVELAKISKNYLKKVRDKALRLLEDNEKSAVFALINAIEKCVSKIYFTGK</sequence>
<proteinExistence type="predicted"/>
<dbReference type="Proteomes" id="UP000663842">
    <property type="component" value="Unassembled WGS sequence"/>
</dbReference>
<feature type="region of interest" description="Disordered" evidence="1">
    <location>
        <begin position="1"/>
        <end position="32"/>
    </location>
</feature>
<evidence type="ECO:0000313" key="2">
    <source>
        <dbReference type="EMBL" id="CAF3742279.1"/>
    </source>
</evidence>
<evidence type="ECO:0000313" key="3">
    <source>
        <dbReference type="Proteomes" id="UP000663842"/>
    </source>
</evidence>
<dbReference type="EMBL" id="CAJOBF010000083">
    <property type="protein sequence ID" value="CAF3742279.1"/>
    <property type="molecule type" value="Genomic_DNA"/>
</dbReference>
<evidence type="ECO:0000256" key="1">
    <source>
        <dbReference type="SAM" id="MobiDB-lite"/>
    </source>
</evidence>
<reference evidence="2" key="1">
    <citation type="submission" date="2021-02" db="EMBL/GenBank/DDBJ databases">
        <authorList>
            <person name="Nowell W R."/>
        </authorList>
    </citation>
    <scope>NUCLEOTIDE SEQUENCE</scope>
</reference>
<gene>
    <name evidence="2" type="ORF">UXM345_LOCUS1502</name>
</gene>
<organism evidence="2 3">
    <name type="scientific">Rotaria magnacalcarata</name>
    <dbReference type="NCBI Taxonomy" id="392030"/>
    <lineage>
        <taxon>Eukaryota</taxon>
        <taxon>Metazoa</taxon>
        <taxon>Spiralia</taxon>
        <taxon>Gnathifera</taxon>
        <taxon>Rotifera</taxon>
        <taxon>Eurotatoria</taxon>
        <taxon>Bdelloidea</taxon>
        <taxon>Philodinida</taxon>
        <taxon>Philodinidae</taxon>
        <taxon>Rotaria</taxon>
    </lineage>
</organism>
<accession>A0A818XRE9</accession>
<feature type="compositionally biased region" description="Polar residues" evidence="1">
    <location>
        <begin position="1"/>
        <end position="10"/>
    </location>
</feature>
<protein>
    <submittedName>
        <fullName evidence="2">Uncharacterized protein</fullName>
    </submittedName>
</protein>
<comment type="caution">
    <text evidence="2">The sequence shown here is derived from an EMBL/GenBank/DDBJ whole genome shotgun (WGS) entry which is preliminary data.</text>
</comment>
<name>A0A818XRE9_9BILA</name>